<evidence type="ECO:0008006" key="4">
    <source>
        <dbReference type="Google" id="ProtNLM"/>
    </source>
</evidence>
<reference evidence="2" key="1">
    <citation type="journal article" date="2023" name="BMC Genomics">
        <title>Chromosome-level genome assemblies of Cutaneotrichosporon spp. (Trichosporonales, Basidiomycota) reveal imbalanced evolution between nucleotide sequences and chromosome synteny.</title>
        <authorList>
            <person name="Kobayashi Y."/>
            <person name="Kayamori A."/>
            <person name="Aoki K."/>
            <person name="Shiwa Y."/>
            <person name="Matsutani M."/>
            <person name="Fujita N."/>
            <person name="Sugita T."/>
            <person name="Iwasaki W."/>
            <person name="Tanaka N."/>
            <person name="Takashima M."/>
        </authorList>
    </citation>
    <scope>NUCLEOTIDE SEQUENCE</scope>
    <source>
        <strain evidence="2">HIS019</strain>
    </source>
</reference>
<dbReference type="EMBL" id="AP028213">
    <property type="protein sequence ID" value="BEI89865.1"/>
    <property type="molecule type" value="Genomic_DNA"/>
</dbReference>
<sequence>MYWYISFLRPPPVGLTLPSDGVVITPQVANDLRTELREEPTPISYVWQRVARPVTTKPAELTIFDPPASTYRPLTVPLPRTARAGERWRLGLFSPPHALEAPLLSLSEAVVPVMGVWSEAIELRAGEPPQAGPVRGVGTDKKGKAKVKREEKKGKAKENGKAKEEAKQTRITRAWPLPPGTSEAQLKLVEQTSFDLDKKVWDSGLALASWLFRWLNERHQNTQAREVLTRLRGARSLELGSGTGLVGIALALLDPKAKVTATDLDSAMEIMRENVALNNVAQRVEADVLDWDAPLPKFAANIPVVLAADVTYNTASFPALVGTLERLLKAKVDGGPPRLLLSYKQRDPGERELWSMLRDRGIGTVMVDTVQGAEDRGEIEIWVGGVGIA</sequence>
<dbReference type="GO" id="GO:0005737">
    <property type="term" value="C:cytoplasm"/>
    <property type="evidence" value="ECO:0007669"/>
    <property type="project" value="TreeGrafter"/>
</dbReference>
<evidence type="ECO:0000313" key="2">
    <source>
        <dbReference type="EMBL" id="BEI89865.1"/>
    </source>
</evidence>
<dbReference type="Gene3D" id="3.40.50.150">
    <property type="entry name" value="Vaccinia Virus protein VP39"/>
    <property type="match status" value="1"/>
</dbReference>
<dbReference type="Pfam" id="PF10294">
    <property type="entry name" value="Methyltransf_16"/>
    <property type="match status" value="1"/>
</dbReference>
<proteinExistence type="predicted"/>
<evidence type="ECO:0000313" key="3">
    <source>
        <dbReference type="Proteomes" id="UP001233271"/>
    </source>
</evidence>
<dbReference type="CDD" id="cd02440">
    <property type="entry name" value="AdoMet_MTases"/>
    <property type="match status" value="1"/>
</dbReference>
<accession>A0AA48IA20</accession>
<keyword evidence="3" id="KW-1185">Reference proteome</keyword>
<dbReference type="AlphaFoldDB" id="A0AA48IA20"/>
<dbReference type="SUPFAM" id="SSF53335">
    <property type="entry name" value="S-adenosyl-L-methionine-dependent methyltransferases"/>
    <property type="match status" value="1"/>
</dbReference>
<dbReference type="PANTHER" id="PTHR14614">
    <property type="entry name" value="HEPATOCELLULAR CARCINOMA-ASSOCIATED ANTIGEN"/>
    <property type="match status" value="1"/>
</dbReference>
<gene>
    <name evidence="2" type="primary">FUN30</name>
    <name evidence="2" type="ORF">CcaverHIS019_0212270</name>
</gene>
<dbReference type="PANTHER" id="PTHR14614:SF162">
    <property type="entry name" value="EXPRESSED PROTEIN"/>
    <property type="match status" value="1"/>
</dbReference>
<dbReference type="InterPro" id="IPR019410">
    <property type="entry name" value="Methyltransf_16"/>
</dbReference>
<feature type="region of interest" description="Disordered" evidence="1">
    <location>
        <begin position="127"/>
        <end position="169"/>
    </location>
</feature>
<dbReference type="InterPro" id="IPR029063">
    <property type="entry name" value="SAM-dependent_MTases_sf"/>
</dbReference>
<evidence type="ECO:0000256" key="1">
    <source>
        <dbReference type="SAM" id="MobiDB-lite"/>
    </source>
</evidence>
<dbReference type="KEGG" id="ccac:CcaHIS019_0212270"/>
<feature type="compositionally biased region" description="Basic and acidic residues" evidence="1">
    <location>
        <begin position="138"/>
        <end position="168"/>
    </location>
</feature>
<organism evidence="2 3">
    <name type="scientific">Cutaneotrichosporon cavernicola</name>
    <dbReference type="NCBI Taxonomy" id="279322"/>
    <lineage>
        <taxon>Eukaryota</taxon>
        <taxon>Fungi</taxon>
        <taxon>Dikarya</taxon>
        <taxon>Basidiomycota</taxon>
        <taxon>Agaricomycotina</taxon>
        <taxon>Tremellomycetes</taxon>
        <taxon>Trichosporonales</taxon>
        <taxon>Trichosporonaceae</taxon>
        <taxon>Cutaneotrichosporon</taxon>
    </lineage>
</organism>
<dbReference type="GeneID" id="85493736"/>
<dbReference type="RefSeq" id="XP_060455131.1">
    <property type="nucleotide sequence ID" value="XM_060598326.1"/>
</dbReference>
<protein>
    <recommendedName>
        <fullName evidence="4">Methyltransferase-domain-containing protein</fullName>
    </recommendedName>
</protein>
<dbReference type="GO" id="GO:0008757">
    <property type="term" value="F:S-adenosylmethionine-dependent methyltransferase activity"/>
    <property type="evidence" value="ECO:0007669"/>
    <property type="project" value="UniProtKB-ARBA"/>
</dbReference>
<name>A0AA48IA20_9TREE</name>
<dbReference type="GO" id="GO:0005634">
    <property type="term" value="C:nucleus"/>
    <property type="evidence" value="ECO:0007669"/>
    <property type="project" value="TreeGrafter"/>
</dbReference>
<dbReference type="Proteomes" id="UP001233271">
    <property type="component" value="Chromosome 2"/>
</dbReference>